<dbReference type="RefSeq" id="WP_161081690.1">
    <property type="nucleotide sequence ID" value="NZ_WWCX01000001.1"/>
</dbReference>
<proteinExistence type="predicted"/>
<reference evidence="1" key="1">
    <citation type="submission" date="2019-12" db="EMBL/GenBank/DDBJ databases">
        <title>Novel species isolated from a subtropical stream in China.</title>
        <authorList>
            <person name="Lu H."/>
        </authorList>
    </citation>
    <scope>NUCLEOTIDE SEQUENCE [LARGE SCALE GENOMIC DNA]</scope>
    <source>
        <strain evidence="1">FT81W</strain>
    </source>
</reference>
<dbReference type="Proteomes" id="UP000447355">
    <property type="component" value="Unassembled WGS sequence"/>
</dbReference>
<evidence type="ECO:0000313" key="1">
    <source>
        <dbReference type="EMBL" id="MYM92418.1"/>
    </source>
</evidence>
<dbReference type="AlphaFoldDB" id="A0A845GHC5"/>
<accession>A0A845GHC5</accession>
<dbReference type="EMBL" id="WWCX01000001">
    <property type="protein sequence ID" value="MYM92418.1"/>
    <property type="molecule type" value="Genomic_DNA"/>
</dbReference>
<organism evidence="1 2">
    <name type="scientific">Duganella vulcania</name>
    <dbReference type="NCBI Taxonomy" id="2692166"/>
    <lineage>
        <taxon>Bacteria</taxon>
        <taxon>Pseudomonadati</taxon>
        <taxon>Pseudomonadota</taxon>
        <taxon>Betaproteobacteria</taxon>
        <taxon>Burkholderiales</taxon>
        <taxon>Oxalobacteraceae</taxon>
        <taxon>Telluria group</taxon>
        <taxon>Duganella</taxon>
    </lineage>
</organism>
<sequence>MKCNNNAALLDLVGVLLRADREEALSDVLHNEGIGDAYAQAMVEALKALGRDGVAVIAHRYETAVPAELQAMLAEDDGKSAAAPAAPPSLEDDAFAALELLLEDVDAIACGVNCYGMPVESEEHPFHVSVLQARDVLSRRRNLGEAAKLPNQEAKVSAS</sequence>
<protein>
    <submittedName>
        <fullName evidence="1">Uncharacterized protein</fullName>
    </submittedName>
</protein>
<evidence type="ECO:0000313" key="2">
    <source>
        <dbReference type="Proteomes" id="UP000447355"/>
    </source>
</evidence>
<gene>
    <name evidence="1" type="ORF">GTP90_00925</name>
</gene>
<name>A0A845GHC5_9BURK</name>
<comment type="caution">
    <text evidence="1">The sequence shown here is derived from an EMBL/GenBank/DDBJ whole genome shotgun (WGS) entry which is preliminary data.</text>
</comment>